<dbReference type="EMBL" id="JABXBU010000002">
    <property type="protein sequence ID" value="KAF8795048.1"/>
    <property type="molecule type" value="Genomic_DNA"/>
</dbReference>
<dbReference type="InterPro" id="IPR000182">
    <property type="entry name" value="GNAT_dom"/>
</dbReference>
<comment type="caution">
    <text evidence="2">The sequence shown here is derived from an EMBL/GenBank/DDBJ whole genome shotgun (WGS) entry which is preliminary data.</text>
</comment>
<dbReference type="PANTHER" id="PTHR47237:SF1">
    <property type="entry name" value="SLL0310 PROTEIN"/>
    <property type="match status" value="1"/>
</dbReference>
<keyword evidence="3" id="KW-1185">Reference proteome</keyword>
<dbReference type="InterPro" id="IPR041496">
    <property type="entry name" value="YitH/HolE_GNAT"/>
</dbReference>
<dbReference type="InterPro" id="IPR052729">
    <property type="entry name" value="Acyl/Acetyltrans_Enzymes"/>
</dbReference>
<dbReference type="PROSITE" id="PS51186">
    <property type="entry name" value="GNAT"/>
    <property type="match status" value="1"/>
</dbReference>
<dbReference type="Pfam" id="PF18014">
    <property type="entry name" value="Acetyltransf_18"/>
    <property type="match status" value="1"/>
</dbReference>
<dbReference type="CDD" id="cd04301">
    <property type="entry name" value="NAT_SF"/>
    <property type="match status" value="1"/>
</dbReference>
<dbReference type="SUPFAM" id="SSF55729">
    <property type="entry name" value="Acyl-CoA N-acyltransferases (Nat)"/>
    <property type="match status" value="1"/>
</dbReference>
<proteinExistence type="predicted"/>
<reference evidence="2" key="2">
    <citation type="submission" date="2020-06" db="EMBL/GenBank/DDBJ databases">
        <authorList>
            <person name="Sheffer M."/>
        </authorList>
    </citation>
    <scope>NUCLEOTIDE SEQUENCE</scope>
</reference>
<dbReference type="Gene3D" id="3.40.630.30">
    <property type="match status" value="1"/>
</dbReference>
<dbReference type="Pfam" id="PF00583">
    <property type="entry name" value="Acetyltransf_1"/>
    <property type="match status" value="1"/>
</dbReference>
<reference evidence="2" key="1">
    <citation type="journal article" date="2020" name="bioRxiv">
        <title>Chromosome-level reference genome of the European wasp spider Argiope bruennichi: a resource for studies on range expansion and evolutionary adaptation.</title>
        <authorList>
            <person name="Sheffer M.M."/>
            <person name="Hoppe A."/>
            <person name="Krehenwinkel H."/>
            <person name="Uhl G."/>
            <person name="Kuss A.W."/>
            <person name="Jensen L."/>
            <person name="Jensen C."/>
            <person name="Gillespie R.G."/>
            <person name="Hoff K.J."/>
            <person name="Prost S."/>
        </authorList>
    </citation>
    <scope>NUCLEOTIDE SEQUENCE</scope>
</reference>
<gene>
    <name evidence="2" type="ORF">HNY73_002946</name>
</gene>
<dbReference type="PANTHER" id="PTHR47237">
    <property type="entry name" value="SLL0310 PROTEIN"/>
    <property type="match status" value="1"/>
</dbReference>
<feature type="domain" description="N-acetyltransferase" evidence="1">
    <location>
        <begin position="60"/>
        <end position="194"/>
    </location>
</feature>
<evidence type="ECO:0000313" key="2">
    <source>
        <dbReference type="EMBL" id="KAF8795049.1"/>
    </source>
</evidence>
<accession>A0A8T0FZR3</accession>
<dbReference type="GO" id="GO:0016747">
    <property type="term" value="F:acyltransferase activity, transferring groups other than amino-acyl groups"/>
    <property type="evidence" value="ECO:0007669"/>
    <property type="project" value="InterPro"/>
</dbReference>
<dbReference type="EMBL" id="JABXBU010000002">
    <property type="protein sequence ID" value="KAF8795049.1"/>
    <property type="molecule type" value="Genomic_DNA"/>
</dbReference>
<dbReference type="Gene3D" id="3.40.630.90">
    <property type="match status" value="1"/>
</dbReference>
<organism evidence="2 3">
    <name type="scientific">Argiope bruennichi</name>
    <name type="common">Wasp spider</name>
    <name type="synonym">Aranea bruennichi</name>
    <dbReference type="NCBI Taxonomy" id="94029"/>
    <lineage>
        <taxon>Eukaryota</taxon>
        <taxon>Metazoa</taxon>
        <taxon>Ecdysozoa</taxon>
        <taxon>Arthropoda</taxon>
        <taxon>Chelicerata</taxon>
        <taxon>Arachnida</taxon>
        <taxon>Araneae</taxon>
        <taxon>Araneomorphae</taxon>
        <taxon>Entelegynae</taxon>
        <taxon>Araneoidea</taxon>
        <taxon>Araneidae</taxon>
        <taxon>Argiope</taxon>
    </lineage>
</organism>
<evidence type="ECO:0000259" key="1">
    <source>
        <dbReference type="PROSITE" id="PS51186"/>
    </source>
</evidence>
<dbReference type="AlphaFoldDB" id="A0A8T0FZR3"/>
<protein>
    <recommendedName>
        <fullName evidence="1">N-acetyltransferase domain-containing protein</fullName>
    </recommendedName>
</protein>
<evidence type="ECO:0000313" key="3">
    <source>
        <dbReference type="Proteomes" id="UP000807504"/>
    </source>
</evidence>
<dbReference type="Proteomes" id="UP000807504">
    <property type="component" value="Unassembled WGS sequence"/>
</dbReference>
<sequence>MTRVVCYAADFICNATHIMMRESRVASRNMSSILIQTVKEEDDSCTVQTENPKVVPKLQFSIRPANEGDVPALKKIRQDMGIHDVPTVFQTFMKLDPQGLKIAVSDTGKILGSCGCVFNGDDSDGVYFGGIYCVEPKYQGTGIGLKIYKECFEHFGDSNCGLNAVPGMTEIYRDRGGFPVEEKEWVCLKNQTSSYVSPDVLSNFVPQGVDIQPFHDSFLPKMVAYDQALVGFRRSLLLSMSCNEMNSKTFVAFKNGVCVGFGTIKESCLGAGRVGPLYADDPAVAEVILRKLLESFPGRNGFAMMTISSNIPANSFLRRLSCPVKEECHRLYTKKRMIVDTNKIYALFDINFSAF</sequence>
<name>A0A8T0FZR3_ARGBR</name>
<dbReference type="InterPro" id="IPR016181">
    <property type="entry name" value="Acyl_CoA_acyltransferase"/>
</dbReference>